<proteinExistence type="predicted"/>
<dbReference type="PANTHER" id="PTHR47667">
    <property type="entry name" value="REGULATOR OF TY1 TRANSPOSITION PROTEIN 107"/>
    <property type="match status" value="1"/>
</dbReference>
<dbReference type="Gene3D" id="3.40.50.10190">
    <property type="entry name" value="BRCT domain"/>
    <property type="match status" value="1"/>
</dbReference>
<evidence type="ECO:0000313" key="2">
    <source>
        <dbReference type="EMBL" id="KAJ7614831.1"/>
    </source>
</evidence>
<protein>
    <recommendedName>
        <fullName evidence="1">BRCT domain-containing protein</fullName>
    </recommendedName>
</protein>
<evidence type="ECO:0000313" key="3">
    <source>
        <dbReference type="Proteomes" id="UP001221142"/>
    </source>
</evidence>
<evidence type="ECO:0000259" key="1">
    <source>
        <dbReference type="PROSITE" id="PS50172"/>
    </source>
</evidence>
<dbReference type="Gene3D" id="1.20.1280.50">
    <property type="match status" value="1"/>
</dbReference>
<feature type="domain" description="BRCT" evidence="1">
    <location>
        <begin position="2"/>
        <end position="90"/>
    </location>
</feature>
<name>A0AAD7BAK2_9AGAR</name>
<organism evidence="2 3">
    <name type="scientific">Roridomyces roridus</name>
    <dbReference type="NCBI Taxonomy" id="1738132"/>
    <lineage>
        <taxon>Eukaryota</taxon>
        <taxon>Fungi</taxon>
        <taxon>Dikarya</taxon>
        <taxon>Basidiomycota</taxon>
        <taxon>Agaricomycotina</taxon>
        <taxon>Agaricomycetes</taxon>
        <taxon>Agaricomycetidae</taxon>
        <taxon>Agaricales</taxon>
        <taxon>Marasmiineae</taxon>
        <taxon>Mycenaceae</taxon>
        <taxon>Roridomyces</taxon>
    </lineage>
</organism>
<dbReference type="Proteomes" id="UP001221142">
    <property type="component" value="Unassembled WGS sequence"/>
</dbReference>
<dbReference type="AlphaFoldDB" id="A0AAD7BAK2"/>
<dbReference type="InterPro" id="IPR053036">
    <property type="entry name" value="CellCycle_DNARepair_Reg"/>
</dbReference>
<dbReference type="InterPro" id="IPR036420">
    <property type="entry name" value="BRCT_dom_sf"/>
</dbReference>
<comment type="caution">
    <text evidence="2">The sequence shown here is derived from an EMBL/GenBank/DDBJ whole genome shotgun (WGS) entry which is preliminary data.</text>
</comment>
<dbReference type="SMART" id="SM00292">
    <property type="entry name" value="BRCT"/>
    <property type="match status" value="2"/>
</dbReference>
<gene>
    <name evidence="2" type="ORF">FB45DRAFT_1064487</name>
</gene>
<dbReference type="PROSITE" id="PS50172">
    <property type="entry name" value="BRCT"/>
    <property type="match status" value="1"/>
</dbReference>
<dbReference type="InterPro" id="IPR001357">
    <property type="entry name" value="BRCT_dom"/>
</dbReference>
<dbReference type="SUPFAM" id="SSF52113">
    <property type="entry name" value="BRCT domain"/>
    <property type="match status" value="2"/>
</dbReference>
<dbReference type="PANTHER" id="PTHR47667:SF1">
    <property type="entry name" value="REGULATOR OF TY1 TRANSPOSITION PROTEIN 107"/>
    <property type="match status" value="1"/>
</dbReference>
<keyword evidence="3" id="KW-1185">Reference proteome</keyword>
<dbReference type="SUPFAM" id="SSF81383">
    <property type="entry name" value="F-box domain"/>
    <property type="match status" value="1"/>
</dbReference>
<sequence length="668" mass="75013">MPDEQIFRGVLYMISLPHRDASASSLLKQLLEKHGGKQASDSREATRIITSGSEALRQRSVRCPGVIVTPEWVYNSVKTGVKQAARYYSAEPELFFASIVVAADSEIEPSCVDEYRRAVMQHGGQWVDTPTDATTHIISPQSVPGGPVVISEQRLLDSITRKERLPFAIVDGQEVSAARCFCDALLAARAAAPITAAAPTTIGLVDLNHRPPLPHFPYEILAKIFLMTKEIVSTWGSNLSLFNLTHVCSRWRSVAHDTPQLWTHIHMRFHSKKSYHRLLNMANQWRDLSGSLPIMLQVNSVYPRGHRNPVIDWIIENAARIRSLRLTLPEPHFHPLLQHPSVSFSALDKLTLFVIPKSMTIYRPEFLDFDQTRDDYFEGDCPLPMWNDKVDDAAHSLWHISPMNGFRDAPQLRSLTIDADMSGSFSSSMLDLVAWNQLTDIDLRAVSIPVFDIPDLLPNSRVPEPSVPPMAQVTLPLTKLYFETADDLFDRFSAASFLDVIVLPDLESLEMRTQSARDDGEETGLIDLYPASAFELQHLTLHSFALSFANFSPLLREMSSLTSLELVECITVDDDLMTFLIFDAHDAEPVMPALEVLKLRGLSPRFSESVMMQMVESRWTSTGNSPTPLRCVSIAQSRLGEGEDHRKVMDWVLQIAEAGLDIHYDRGF</sequence>
<accession>A0AAD7BAK2</accession>
<dbReference type="EMBL" id="JARKIF010000025">
    <property type="protein sequence ID" value="KAJ7614831.1"/>
    <property type="molecule type" value="Genomic_DNA"/>
</dbReference>
<reference evidence="2" key="1">
    <citation type="submission" date="2023-03" db="EMBL/GenBank/DDBJ databases">
        <title>Massive genome expansion in bonnet fungi (Mycena s.s.) driven by repeated elements and novel gene families across ecological guilds.</title>
        <authorList>
            <consortium name="Lawrence Berkeley National Laboratory"/>
            <person name="Harder C.B."/>
            <person name="Miyauchi S."/>
            <person name="Viragh M."/>
            <person name="Kuo A."/>
            <person name="Thoen E."/>
            <person name="Andreopoulos B."/>
            <person name="Lu D."/>
            <person name="Skrede I."/>
            <person name="Drula E."/>
            <person name="Henrissat B."/>
            <person name="Morin E."/>
            <person name="Kohler A."/>
            <person name="Barry K."/>
            <person name="LaButti K."/>
            <person name="Morin E."/>
            <person name="Salamov A."/>
            <person name="Lipzen A."/>
            <person name="Mereny Z."/>
            <person name="Hegedus B."/>
            <person name="Baldrian P."/>
            <person name="Stursova M."/>
            <person name="Weitz H."/>
            <person name="Taylor A."/>
            <person name="Grigoriev I.V."/>
            <person name="Nagy L.G."/>
            <person name="Martin F."/>
            <person name="Kauserud H."/>
        </authorList>
    </citation>
    <scope>NUCLEOTIDE SEQUENCE</scope>
    <source>
        <strain evidence="2">9284</strain>
    </source>
</reference>
<dbReference type="Pfam" id="PF12937">
    <property type="entry name" value="F-box-like"/>
    <property type="match status" value="1"/>
</dbReference>
<dbReference type="InterPro" id="IPR001810">
    <property type="entry name" value="F-box_dom"/>
</dbReference>
<dbReference type="InterPro" id="IPR036047">
    <property type="entry name" value="F-box-like_dom_sf"/>
</dbReference>